<gene>
    <name evidence="4" type="ORF">CTI12_AA568810</name>
</gene>
<keyword evidence="5" id="KW-1185">Reference proteome</keyword>
<evidence type="ECO:0000313" key="4">
    <source>
        <dbReference type="EMBL" id="PWA39788.1"/>
    </source>
</evidence>
<feature type="repeat" description="PPR" evidence="3">
    <location>
        <begin position="100"/>
        <end position="134"/>
    </location>
</feature>
<comment type="caution">
    <text evidence="4">The sequence shown here is derived from an EMBL/GenBank/DDBJ whole genome shotgun (WGS) entry which is preliminary data.</text>
</comment>
<accession>A0A2U1KSQ6</accession>
<keyword evidence="2" id="KW-0677">Repeat</keyword>
<dbReference type="EMBL" id="PKPP01014334">
    <property type="protein sequence ID" value="PWA39788.1"/>
    <property type="molecule type" value="Genomic_DNA"/>
</dbReference>
<dbReference type="PANTHER" id="PTHR47941">
    <property type="entry name" value="PENTATRICOPEPTIDE REPEAT-CONTAINING PROTEIN 3, MITOCHONDRIAL"/>
    <property type="match status" value="1"/>
</dbReference>
<sequence length="212" mass="23774">MALSEVCNATTNDAENDANKNVTIEIDGDSANTVVNETNNHVNQNMAKTYAHMVLSGDNAVNNKLIFRPAVINEDGNEYVVIDTAYNYFVEMQKEGIMPNVIAYNVLINGYCKSRKMAQAYGCFAEMEARGLVANKYTYTILINGNCNLGNWNEALRLYIEMVDRGIEPDAWTHTTLLKRVGFETKARAVRYLEDTVLGNEETDEAKSVRYS</sequence>
<dbReference type="Pfam" id="PF13041">
    <property type="entry name" value="PPR_2"/>
    <property type="match status" value="1"/>
</dbReference>
<evidence type="ECO:0000256" key="2">
    <source>
        <dbReference type="ARBA" id="ARBA00022737"/>
    </source>
</evidence>
<dbReference type="PROSITE" id="PS51375">
    <property type="entry name" value="PPR"/>
    <property type="match status" value="2"/>
</dbReference>
<name>A0A2U1KSQ6_ARTAN</name>
<dbReference type="AlphaFoldDB" id="A0A2U1KSQ6"/>
<organism evidence="4 5">
    <name type="scientific">Artemisia annua</name>
    <name type="common">Sweet wormwood</name>
    <dbReference type="NCBI Taxonomy" id="35608"/>
    <lineage>
        <taxon>Eukaryota</taxon>
        <taxon>Viridiplantae</taxon>
        <taxon>Streptophyta</taxon>
        <taxon>Embryophyta</taxon>
        <taxon>Tracheophyta</taxon>
        <taxon>Spermatophyta</taxon>
        <taxon>Magnoliopsida</taxon>
        <taxon>eudicotyledons</taxon>
        <taxon>Gunneridae</taxon>
        <taxon>Pentapetalae</taxon>
        <taxon>asterids</taxon>
        <taxon>campanulids</taxon>
        <taxon>Asterales</taxon>
        <taxon>Asteraceae</taxon>
        <taxon>Asteroideae</taxon>
        <taxon>Anthemideae</taxon>
        <taxon>Artemisiinae</taxon>
        <taxon>Artemisia</taxon>
    </lineage>
</organism>
<feature type="repeat" description="PPR" evidence="3">
    <location>
        <begin position="135"/>
        <end position="169"/>
    </location>
</feature>
<dbReference type="InterPro" id="IPR011990">
    <property type="entry name" value="TPR-like_helical_dom_sf"/>
</dbReference>
<dbReference type="Gene3D" id="1.25.40.10">
    <property type="entry name" value="Tetratricopeptide repeat domain"/>
    <property type="match status" value="1"/>
</dbReference>
<dbReference type="NCBIfam" id="TIGR00756">
    <property type="entry name" value="PPR"/>
    <property type="match status" value="2"/>
</dbReference>
<comment type="similarity">
    <text evidence="1">Belongs to the PPR family. P subfamily.</text>
</comment>
<protein>
    <submittedName>
        <fullName evidence="4">Pentatricopeptide repeat-containing protein, mitochondrial</fullName>
    </submittedName>
</protein>
<reference evidence="4 5" key="1">
    <citation type="journal article" date="2018" name="Mol. Plant">
        <title>The genome of Artemisia annua provides insight into the evolution of Asteraceae family and artemisinin biosynthesis.</title>
        <authorList>
            <person name="Shen Q."/>
            <person name="Zhang L."/>
            <person name="Liao Z."/>
            <person name="Wang S."/>
            <person name="Yan T."/>
            <person name="Shi P."/>
            <person name="Liu M."/>
            <person name="Fu X."/>
            <person name="Pan Q."/>
            <person name="Wang Y."/>
            <person name="Lv Z."/>
            <person name="Lu X."/>
            <person name="Zhang F."/>
            <person name="Jiang W."/>
            <person name="Ma Y."/>
            <person name="Chen M."/>
            <person name="Hao X."/>
            <person name="Li L."/>
            <person name="Tang Y."/>
            <person name="Lv G."/>
            <person name="Zhou Y."/>
            <person name="Sun X."/>
            <person name="Brodelius P.E."/>
            <person name="Rose J.K.C."/>
            <person name="Tang K."/>
        </authorList>
    </citation>
    <scope>NUCLEOTIDE SEQUENCE [LARGE SCALE GENOMIC DNA]</scope>
    <source>
        <strain evidence="5">cv. Huhao1</strain>
        <tissue evidence="4">Leaf</tissue>
    </source>
</reference>
<evidence type="ECO:0000256" key="1">
    <source>
        <dbReference type="ARBA" id="ARBA00007626"/>
    </source>
</evidence>
<dbReference type="OrthoDB" id="185373at2759"/>
<dbReference type="Proteomes" id="UP000245207">
    <property type="component" value="Unassembled WGS sequence"/>
</dbReference>
<proteinExistence type="inferred from homology"/>
<evidence type="ECO:0000256" key="3">
    <source>
        <dbReference type="PROSITE-ProRule" id="PRU00708"/>
    </source>
</evidence>
<evidence type="ECO:0000313" key="5">
    <source>
        <dbReference type="Proteomes" id="UP000245207"/>
    </source>
</evidence>
<dbReference type="InterPro" id="IPR002885">
    <property type="entry name" value="PPR_rpt"/>
</dbReference>